<accession>A0A6H5HR20</accession>
<evidence type="ECO:0000313" key="3">
    <source>
        <dbReference type="Proteomes" id="UP000479000"/>
    </source>
</evidence>
<reference evidence="2 3" key="1">
    <citation type="submission" date="2020-02" db="EMBL/GenBank/DDBJ databases">
        <authorList>
            <person name="Ferguson B K."/>
        </authorList>
    </citation>
    <scope>NUCLEOTIDE SEQUENCE [LARGE SCALE GENOMIC DNA]</scope>
</reference>
<dbReference type="EMBL" id="CADCXU010036202">
    <property type="protein sequence ID" value="CAB0021019.1"/>
    <property type="molecule type" value="Genomic_DNA"/>
</dbReference>
<feature type="non-terminal residue" evidence="2">
    <location>
        <position position="122"/>
    </location>
</feature>
<dbReference type="OrthoDB" id="10536022at2759"/>
<keyword evidence="1" id="KW-0812">Transmembrane</keyword>
<feature type="transmembrane region" description="Helical" evidence="1">
    <location>
        <begin position="13"/>
        <end position="32"/>
    </location>
</feature>
<keyword evidence="3" id="KW-1185">Reference proteome</keyword>
<evidence type="ECO:0000256" key="1">
    <source>
        <dbReference type="SAM" id="Phobius"/>
    </source>
</evidence>
<keyword evidence="1" id="KW-0472">Membrane</keyword>
<dbReference type="Proteomes" id="UP000479000">
    <property type="component" value="Unassembled WGS sequence"/>
</dbReference>
<proteinExistence type="predicted"/>
<evidence type="ECO:0000313" key="2">
    <source>
        <dbReference type="EMBL" id="CAB0021019.1"/>
    </source>
</evidence>
<keyword evidence="1" id="KW-1133">Transmembrane helix</keyword>
<gene>
    <name evidence="2" type="ORF">NTEN_LOCUS24544</name>
</gene>
<dbReference type="AlphaFoldDB" id="A0A6H5HR20"/>
<organism evidence="2 3">
    <name type="scientific">Nesidiocoris tenuis</name>
    <dbReference type="NCBI Taxonomy" id="355587"/>
    <lineage>
        <taxon>Eukaryota</taxon>
        <taxon>Metazoa</taxon>
        <taxon>Ecdysozoa</taxon>
        <taxon>Arthropoda</taxon>
        <taxon>Hexapoda</taxon>
        <taxon>Insecta</taxon>
        <taxon>Pterygota</taxon>
        <taxon>Neoptera</taxon>
        <taxon>Paraneoptera</taxon>
        <taxon>Hemiptera</taxon>
        <taxon>Heteroptera</taxon>
        <taxon>Panheteroptera</taxon>
        <taxon>Cimicomorpha</taxon>
        <taxon>Miridae</taxon>
        <taxon>Dicyphina</taxon>
        <taxon>Nesidiocoris</taxon>
    </lineage>
</organism>
<protein>
    <submittedName>
        <fullName evidence="2">Uncharacterized protein</fullName>
    </submittedName>
</protein>
<sequence length="122" mass="13853">MEATKGVCHTFRLFYRTVKCIFSLVVGARGAYRKFDGMIRIKQNPRDAADDEKRLARNVVLSSLFSFCCAVALIRAITACSNLSNSPLSIRTSGVEWPRQLTKFRVQASFALFRSNNHFQKE</sequence>
<name>A0A6H5HR20_9HEMI</name>